<protein>
    <submittedName>
        <fullName evidence="9">Major facilitator superfamily multidrug transporter mfsB like protein</fullName>
    </submittedName>
</protein>
<dbReference type="InterPro" id="IPR011701">
    <property type="entry name" value="MFS"/>
</dbReference>
<dbReference type="EMBL" id="JAEMWZ010000088">
    <property type="protein sequence ID" value="KAG7137352.1"/>
    <property type="molecule type" value="Genomic_DNA"/>
</dbReference>
<feature type="transmembrane region" description="Helical" evidence="7">
    <location>
        <begin position="280"/>
        <end position="302"/>
    </location>
</feature>
<evidence type="ECO:0000313" key="10">
    <source>
        <dbReference type="Proteomes" id="UP000689129"/>
    </source>
</evidence>
<keyword evidence="4 7" id="KW-1133">Transmembrane helix</keyword>
<dbReference type="Proteomes" id="UP000689129">
    <property type="component" value="Unassembled WGS sequence"/>
</dbReference>
<feature type="transmembrane region" description="Helical" evidence="7">
    <location>
        <begin position="86"/>
        <end position="103"/>
    </location>
</feature>
<name>A0A8I2ZRP6_VERLO</name>
<feature type="compositionally biased region" description="Acidic residues" evidence="6">
    <location>
        <begin position="559"/>
        <end position="569"/>
    </location>
</feature>
<feature type="region of interest" description="Disordered" evidence="6">
    <location>
        <begin position="520"/>
        <end position="594"/>
    </location>
</feature>
<feature type="transmembrane region" description="Helical" evidence="7">
    <location>
        <begin position="427"/>
        <end position="452"/>
    </location>
</feature>
<dbReference type="PROSITE" id="PS50850">
    <property type="entry name" value="MFS"/>
    <property type="match status" value="1"/>
</dbReference>
<evidence type="ECO:0000256" key="1">
    <source>
        <dbReference type="ARBA" id="ARBA00004141"/>
    </source>
</evidence>
<dbReference type="PANTHER" id="PTHR23504">
    <property type="entry name" value="MAJOR FACILITATOR SUPERFAMILY DOMAIN-CONTAINING PROTEIN 10"/>
    <property type="match status" value="1"/>
</dbReference>
<organism evidence="9 10">
    <name type="scientific">Verticillium longisporum</name>
    <name type="common">Verticillium dahliae var. longisporum</name>
    <dbReference type="NCBI Taxonomy" id="100787"/>
    <lineage>
        <taxon>Eukaryota</taxon>
        <taxon>Fungi</taxon>
        <taxon>Dikarya</taxon>
        <taxon>Ascomycota</taxon>
        <taxon>Pezizomycotina</taxon>
        <taxon>Sordariomycetes</taxon>
        <taxon>Hypocreomycetidae</taxon>
        <taxon>Glomerellales</taxon>
        <taxon>Plectosphaerellaceae</taxon>
        <taxon>Verticillium</taxon>
    </lineage>
</organism>
<evidence type="ECO:0000256" key="6">
    <source>
        <dbReference type="SAM" id="MobiDB-lite"/>
    </source>
</evidence>
<evidence type="ECO:0000256" key="3">
    <source>
        <dbReference type="ARBA" id="ARBA00022692"/>
    </source>
</evidence>
<evidence type="ECO:0000256" key="4">
    <source>
        <dbReference type="ARBA" id="ARBA00022989"/>
    </source>
</evidence>
<feature type="transmembrane region" description="Helical" evidence="7">
    <location>
        <begin position="188"/>
        <end position="210"/>
    </location>
</feature>
<dbReference type="GO" id="GO:0022857">
    <property type="term" value="F:transmembrane transporter activity"/>
    <property type="evidence" value="ECO:0007669"/>
    <property type="project" value="InterPro"/>
</dbReference>
<dbReference type="InterPro" id="IPR020846">
    <property type="entry name" value="MFS_dom"/>
</dbReference>
<feature type="transmembrane region" description="Helical" evidence="7">
    <location>
        <begin position="342"/>
        <end position="361"/>
    </location>
</feature>
<feature type="compositionally biased region" description="Acidic residues" evidence="6">
    <location>
        <begin position="530"/>
        <end position="547"/>
    </location>
</feature>
<dbReference type="Pfam" id="PF07690">
    <property type="entry name" value="MFS_1"/>
    <property type="match status" value="1"/>
</dbReference>
<evidence type="ECO:0000256" key="7">
    <source>
        <dbReference type="SAM" id="Phobius"/>
    </source>
</evidence>
<evidence type="ECO:0000259" key="8">
    <source>
        <dbReference type="PROSITE" id="PS50850"/>
    </source>
</evidence>
<dbReference type="PANTHER" id="PTHR23504:SF8">
    <property type="entry name" value="TRANSPORTER, PUTATIVE (AFU_ORTHOLOGUE AFUA_1G03730)-RELATED"/>
    <property type="match status" value="1"/>
</dbReference>
<keyword evidence="3 7" id="KW-0812">Transmembrane</keyword>
<accession>A0A8I2ZRP6</accession>
<feature type="transmembrane region" description="Helical" evidence="7">
    <location>
        <begin position="398"/>
        <end position="420"/>
    </location>
</feature>
<comment type="subcellular location">
    <subcellularLocation>
        <location evidence="1">Membrane</location>
        <topology evidence="1">Multi-pass membrane protein</topology>
    </subcellularLocation>
</comment>
<sequence>MSSPRRRREPKLPVQQLAILAIARFAEPLAMTSVFPYLPEMIRSFGVEQNKVAKWAGITSAAFSLSQSACAVPWGKASDTFGRKPTIIAGLTSTMTLFLVWGFSTSLTMAIIVRVLLGGGNGNVGIIRTMVAEMVTEKELQPRAFSVMPLVWTIGSVFGPAFGGIFVQPVERFPALFGNSTFFKTFPFALPNMIMSIFFLISLGSAIFFLHETLESKRGSNDWGLQMGQRLTRTFRRSHHDIRARRTSFVDGEATAPLLPAMIKAPKKSMITTKPTMGEVFTRQTVIGLVAYTFLALHAVAFDQVVPVFLNYPIIEHTPENTSLPFQFSGGFGLGSERIGPIFAFYGVACGAIQFLFFPVLCSRFGTLRCYRACAYVSPFVYILMPYTVLLPTTTTRYIARACAYVSPFVYILMPYTVLLPTTTTRYIALLSLMLVKGFAAIVGFPCMTILLTNSASSLRILGTLNGFATMFSGLGRAVGPASAGVAFSWGVERGYVITAWWLLSFCAVVGAIPAMMLTEGDGPAPSTETTDDEADEETLLEDDDSDVVTTTKDRNEGEEGEYSSEDEPLLGRAGSSGRTTPRAGYDSITTSKQ</sequence>
<feature type="transmembrane region" description="Helical" evidence="7">
    <location>
        <begin position="498"/>
        <end position="518"/>
    </location>
</feature>
<feature type="domain" description="Major facilitator superfamily (MFS) profile" evidence="8">
    <location>
        <begin position="16"/>
        <end position="523"/>
    </location>
</feature>
<proteinExistence type="predicted"/>
<feature type="transmembrane region" description="Helical" evidence="7">
    <location>
        <begin position="147"/>
        <end position="168"/>
    </location>
</feature>
<feature type="transmembrane region" description="Helical" evidence="7">
    <location>
        <begin position="109"/>
        <end position="127"/>
    </location>
</feature>
<dbReference type="AlphaFoldDB" id="A0A8I2ZRP6"/>
<comment type="caution">
    <text evidence="9">The sequence shown here is derived from an EMBL/GenBank/DDBJ whole genome shotgun (WGS) entry which is preliminary data.</text>
</comment>
<keyword evidence="5 7" id="KW-0472">Membrane</keyword>
<feature type="transmembrane region" description="Helical" evidence="7">
    <location>
        <begin position="373"/>
        <end position="392"/>
    </location>
</feature>
<evidence type="ECO:0000256" key="5">
    <source>
        <dbReference type="ARBA" id="ARBA00023136"/>
    </source>
</evidence>
<dbReference type="OrthoDB" id="10262656at2759"/>
<evidence type="ECO:0000256" key="2">
    <source>
        <dbReference type="ARBA" id="ARBA00022448"/>
    </source>
</evidence>
<dbReference type="GO" id="GO:0016020">
    <property type="term" value="C:membrane"/>
    <property type="evidence" value="ECO:0007669"/>
    <property type="project" value="UniProtKB-SubCell"/>
</dbReference>
<gene>
    <name evidence="9" type="ORF">HYQ45_005315</name>
</gene>
<keyword evidence="2" id="KW-0813">Transport</keyword>
<reference evidence="9" key="1">
    <citation type="journal article" date="2021" name="Mol. Plant Pathol.">
        <title>A 20-kb lineage-specific genomic region tames virulence in pathogenic amphidiploid Verticillium longisporum.</title>
        <authorList>
            <person name="Harting R."/>
            <person name="Starke J."/>
            <person name="Kusch H."/>
            <person name="Poggeler S."/>
            <person name="Maurus I."/>
            <person name="Schluter R."/>
            <person name="Landesfeind M."/>
            <person name="Bulla I."/>
            <person name="Nowrousian M."/>
            <person name="de Jonge R."/>
            <person name="Stahlhut G."/>
            <person name="Hoff K.J."/>
            <person name="Asshauer K.P."/>
            <person name="Thurmer A."/>
            <person name="Stanke M."/>
            <person name="Daniel R."/>
            <person name="Morgenstern B."/>
            <person name="Thomma B.P.H.J."/>
            <person name="Kronstad J.W."/>
            <person name="Braus-Stromeyer S.A."/>
            <person name="Braus G.H."/>
        </authorList>
    </citation>
    <scope>NUCLEOTIDE SEQUENCE</scope>
    <source>
        <strain evidence="9">Vl32</strain>
    </source>
</reference>
<evidence type="ECO:0000313" key="9">
    <source>
        <dbReference type="EMBL" id="KAG7137352.1"/>
    </source>
</evidence>